<proteinExistence type="predicted"/>
<name>X6N317_RETFI</name>
<evidence type="ECO:0000313" key="2">
    <source>
        <dbReference type="Proteomes" id="UP000023152"/>
    </source>
</evidence>
<dbReference type="AlphaFoldDB" id="X6N317"/>
<keyword evidence="2" id="KW-1185">Reference proteome</keyword>
<gene>
    <name evidence="1" type="ORF">RFI_16547</name>
</gene>
<sequence length="152" mass="17248">KTKYKVNAKAGALNKAVADKLDEEKESGSKVADLHIDPEREIDKGLEKGLPPDGILRHIRGWKPIDGDFHVVNKLGFIMFHDYFDKKHLDVHASDFFGQWKKLISYCVPASHVKNQIQLVDITHACWRTASNDKNARTQDTCMLSFNCILSN</sequence>
<protein>
    <submittedName>
        <fullName evidence="1">Uncharacterized protein</fullName>
    </submittedName>
</protein>
<reference evidence="1 2" key="1">
    <citation type="journal article" date="2013" name="Curr. Biol.">
        <title>The Genome of the Foraminiferan Reticulomyxa filosa.</title>
        <authorList>
            <person name="Glockner G."/>
            <person name="Hulsmann N."/>
            <person name="Schleicher M."/>
            <person name="Noegel A.A."/>
            <person name="Eichinger L."/>
            <person name="Gallinger C."/>
            <person name="Pawlowski J."/>
            <person name="Sierra R."/>
            <person name="Euteneuer U."/>
            <person name="Pillet L."/>
            <person name="Moustafa A."/>
            <person name="Platzer M."/>
            <person name="Groth M."/>
            <person name="Szafranski K."/>
            <person name="Schliwa M."/>
        </authorList>
    </citation>
    <scope>NUCLEOTIDE SEQUENCE [LARGE SCALE GENOMIC DNA]</scope>
</reference>
<organism evidence="1 2">
    <name type="scientific">Reticulomyxa filosa</name>
    <dbReference type="NCBI Taxonomy" id="46433"/>
    <lineage>
        <taxon>Eukaryota</taxon>
        <taxon>Sar</taxon>
        <taxon>Rhizaria</taxon>
        <taxon>Retaria</taxon>
        <taxon>Foraminifera</taxon>
        <taxon>Monothalamids</taxon>
        <taxon>Reticulomyxidae</taxon>
        <taxon>Reticulomyxa</taxon>
    </lineage>
</organism>
<comment type="caution">
    <text evidence="1">The sequence shown here is derived from an EMBL/GenBank/DDBJ whole genome shotgun (WGS) entry which is preliminary data.</text>
</comment>
<dbReference type="EMBL" id="ASPP01012374">
    <property type="protein sequence ID" value="ETO20670.1"/>
    <property type="molecule type" value="Genomic_DNA"/>
</dbReference>
<feature type="non-terminal residue" evidence="1">
    <location>
        <position position="1"/>
    </location>
</feature>
<evidence type="ECO:0000313" key="1">
    <source>
        <dbReference type="EMBL" id="ETO20670.1"/>
    </source>
</evidence>
<accession>X6N317</accession>
<dbReference type="Proteomes" id="UP000023152">
    <property type="component" value="Unassembled WGS sequence"/>
</dbReference>